<protein>
    <recommendedName>
        <fullName evidence="3">Alpha-tubulin N-acetyltransferase</fullName>
        <shortName evidence="3">Alpha-TAT</shortName>
        <shortName evidence="3">TAT</shortName>
        <ecNumber evidence="3">2.3.1.108</ecNumber>
    </recommendedName>
</protein>
<reference evidence="6" key="1">
    <citation type="submission" date="2020-10" db="EMBL/GenBank/DDBJ databases">
        <authorList>
            <person name="Kikuchi T."/>
        </authorList>
    </citation>
    <scope>NUCLEOTIDE SEQUENCE</scope>
    <source>
        <strain evidence="6">NKZ352</strain>
    </source>
</reference>
<keyword evidence="7" id="KW-1185">Reference proteome</keyword>
<organism evidence="6 7">
    <name type="scientific">Caenorhabditis auriculariae</name>
    <dbReference type="NCBI Taxonomy" id="2777116"/>
    <lineage>
        <taxon>Eukaryota</taxon>
        <taxon>Metazoa</taxon>
        <taxon>Ecdysozoa</taxon>
        <taxon>Nematoda</taxon>
        <taxon>Chromadorea</taxon>
        <taxon>Rhabditida</taxon>
        <taxon>Rhabditina</taxon>
        <taxon>Rhabditomorpha</taxon>
        <taxon>Rhabditoidea</taxon>
        <taxon>Rhabditidae</taxon>
        <taxon>Peloderinae</taxon>
        <taxon>Caenorhabditis</taxon>
    </lineage>
</organism>
<dbReference type="HAMAP" id="MF_03130">
    <property type="entry name" value="mec17"/>
    <property type="match status" value="1"/>
</dbReference>
<comment type="catalytic activity">
    <reaction evidence="3">
        <text>L-lysyl-[alpha-tubulin] + acetyl-CoA = N(6)-acetyl-L-lysyl-[alpha-tubulin] + CoA + H(+)</text>
        <dbReference type="Rhea" id="RHEA:15277"/>
        <dbReference type="Rhea" id="RHEA-COMP:11278"/>
        <dbReference type="Rhea" id="RHEA-COMP:11279"/>
        <dbReference type="ChEBI" id="CHEBI:15378"/>
        <dbReference type="ChEBI" id="CHEBI:29969"/>
        <dbReference type="ChEBI" id="CHEBI:57287"/>
        <dbReference type="ChEBI" id="CHEBI:57288"/>
        <dbReference type="ChEBI" id="CHEBI:61930"/>
        <dbReference type="EC" id="2.3.1.108"/>
    </reaction>
</comment>
<dbReference type="InterPro" id="IPR007965">
    <property type="entry name" value="GNAT_ATAT"/>
</dbReference>
<dbReference type="EC" id="2.3.1.108" evidence="3"/>
<dbReference type="InterPro" id="IPR038746">
    <property type="entry name" value="Atat"/>
</dbReference>
<gene>
    <name evidence="3" type="primary">mec-17</name>
    <name evidence="6" type="ORF">CAUJ_LOCUS10197</name>
</gene>
<keyword evidence="2 3" id="KW-0012">Acyltransferase</keyword>
<feature type="domain" description="N-acetyltransferase" evidence="5">
    <location>
        <begin position="1"/>
        <end position="184"/>
    </location>
</feature>
<dbReference type="PANTHER" id="PTHR12327">
    <property type="entry name" value="ALPHA-TUBULIN N-ACETYLTRANSFERASE 1"/>
    <property type="match status" value="1"/>
</dbReference>
<feature type="compositionally biased region" description="Low complexity" evidence="4">
    <location>
        <begin position="376"/>
        <end position="394"/>
    </location>
</feature>
<dbReference type="Pfam" id="PF05301">
    <property type="entry name" value="Acetyltransf_16"/>
    <property type="match status" value="1"/>
</dbReference>
<comment type="function">
    <text evidence="3">Specifically acetylates 'Lys-40' in alpha-tubulin/mec-12 on the lumenal side of microtubules. Promotes microtubule destabilization and accelerates microtubule dynamics; this activity may be independent of acetylation activity. Acetylates alpha-tubulin with a slow enzymatic rate, due to a catalytic site that is not optimized for acetyl transfer. Enters the microtubule through each end and diffuses quickly throughout the lumen of microtubules. Acetylates only long/old microtubules because of its slow acetylation rate since it does not have time to act on dynamically unstable microtubules before the enzyme is released. Required for the maintenance of touch receptor neurons and possibly other type of neurons involved in locomotion.</text>
</comment>
<dbReference type="PANTHER" id="PTHR12327:SF1">
    <property type="entry name" value="ALPHA-TUBULIN N-ACETYLTRANSFERASE 2"/>
    <property type="match status" value="1"/>
</dbReference>
<feature type="site" description="Crucial for catalytic activity" evidence="3">
    <location>
        <position position="50"/>
    </location>
</feature>
<evidence type="ECO:0000313" key="6">
    <source>
        <dbReference type="EMBL" id="CAD6194278.1"/>
    </source>
</evidence>
<feature type="region of interest" description="Disordered" evidence="4">
    <location>
        <begin position="492"/>
        <end position="584"/>
    </location>
</feature>
<comment type="similarity">
    <text evidence="3">Belongs to the acetyltransferase ATAT1 family.</text>
</comment>
<keyword evidence="1 3" id="KW-0808">Transferase</keyword>
<feature type="binding site" evidence="3">
    <location>
        <begin position="118"/>
        <end position="131"/>
    </location>
    <ligand>
        <name>acetyl-CoA</name>
        <dbReference type="ChEBI" id="CHEBI:57288"/>
    </ligand>
</feature>
<dbReference type="GO" id="GO:0070507">
    <property type="term" value="P:regulation of microtubule cytoskeleton organization"/>
    <property type="evidence" value="ECO:0007669"/>
    <property type="project" value="UniProtKB-UniRule"/>
</dbReference>
<dbReference type="GO" id="GO:0005874">
    <property type="term" value="C:microtubule"/>
    <property type="evidence" value="ECO:0007669"/>
    <property type="project" value="InterPro"/>
</dbReference>
<feature type="region of interest" description="Disordered" evidence="4">
    <location>
        <begin position="333"/>
        <end position="395"/>
    </location>
</feature>
<evidence type="ECO:0000256" key="1">
    <source>
        <dbReference type="ARBA" id="ARBA00022679"/>
    </source>
</evidence>
<feature type="compositionally biased region" description="Low complexity" evidence="4">
    <location>
        <begin position="496"/>
        <end position="513"/>
    </location>
</feature>
<dbReference type="GO" id="GO:0048666">
    <property type="term" value="P:neuron development"/>
    <property type="evidence" value="ECO:0007669"/>
    <property type="project" value="UniProtKB-UniRule"/>
</dbReference>
<dbReference type="GO" id="GO:0019799">
    <property type="term" value="F:tubulin N-acetyltransferase activity"/>
    <property type="evidence" value="ECO:0007669"/>
    <property type="project" value="UniProtKB-UniRule"/>
</dbReference>
<evidence type="ECO:0000256" key="4">
    <source>
        <dbReference type="SAM" id="MobiDB-lite"/>
    </source>
</evidence>
<dbReference type="Gene3D" id="3.40.630.30">
    <property type="match status" value="1"/>
</dbReference>
<feature type="compositionally biased region" description="Polar residues" evidence="4">
    <location>
        <begin position="544"/>
        <end position="574"/>
    </location>
</feature>
<evidence type="ECO:0000313" key="7">
    <source>
        <dbReference type="Proteomes" id="UP000835052"/>
    </source>
</evidence>
<feature type="region of interest" description="Disordered" evidence="4">
    <location>
        <begin position="407"/>
        <end position="473"/>
    </location>
</feature>
<dbReference type="EMBL" id="CAJGYM010000043">
    <property type="protein sequence ID" value="CAD6194278.1"/>
    <property type="molecule type" value="Genomic_DNA"/>
</dbReference>
<comment type="caution">
    <text evidence="3">Lacks conserved residue(s) required for the propagation of feature annotation.</text>
</comment>
<evidence type="ECO:0000259" key="5">
    <source>
        <dbReference type="PROSITE" id="PS51730"/>
    </source>
</evidence>
<sequence length="599" mass="68219">MEIKFDFSTIFVNKPVQRLDRGQLLRFNPRRYWAVEKAIDQLGEMSTKAQGLKRTLTSYNKILDQEEEHVLYIMWQNLEDTPNTSLLIGLLKVGNKRLYLTDRKQNQYEERPLCILDFYIAESEQRKGNGHELFEYMLKEENIEVDRIAIDRPSEAFLQFLNKYYELKDPVWQPTNFVVFPGFFEKHSPKVVNTPRGGARSEKFSACPRDVSPAPMIVNKGRARTDSAAGIIHNNETSAARRTADPDTPLGRKNTRDFGHQQIWGVGLFALDRSAARMDFYVDPRRTTLPPGTTPDTRLPYRIIGHVVRDENRGVTREQQEFYDRWNSVQPIQSGTLRAREPFQRGNRGTRGGNRGFQQNSPIRRDRLPEPLTGNGEASQPSSSRGSSGYVHSGNWETRGRCRRFQLGPPFRRGRGFSGYRERSSDRFPEPLTGNGEASQPLSSRGSSGYVHSGNQETRGRGRRFQLGPPFRRGRRFPGYRGWFSDRLLDPSTANREASQSSSIRGSSRYVNSGNRETRGRGRIYQQCPPFRLARLPEPPTGNGEASQPSSSSRTTRGNPVQGTLTERNESAVSAVNEFRPTPGEPCLLLDFDLISFED</sequence>
<proteinExistence type="inferred from homology"/>
<evidence type="ECO:0000256" key="2">
    <source>
        <dbReference type="ARBA" id="ARBA00023315"/>
    </source>
</evidence>
<feature type="compositionally biased region" description="Basic and acidic residues" evidence="4">
    <location>
        <begin position="420"/>
        <end position="429"/>
    </location>
</feature>
<evidence type="ECO:0000256" key="3">
    <source>
        <dbReference type="HAMAP-Rule" id="MF_03130"/>
    </source>
</evidence>
<comment type="caution">
    <text evidence="6">The sequence shown here is derived from an EMBL/GenBank/DDBJ whole genome shotgun (WGS) entry which is preliminary data.</text>
</comment>
<dbReference type="OrthoDB" id="447510at2759"/>
<accession>A0A8S1HIN3</accession>
<feature type="compositionally biased region" description="Polar residues" evidence="4">
    <location>
        <begin position="436"/>
        <end position="447"/>
    </location>
</feature>
<name>A0A8S1HIN3_9PELO</name>
<dbReference type="AlphaFoldDB" id="A0A8S1HIN3"/>
<dbReference type="Proteomes" id="UP000835052">
    <property type="component" value="Unassembled WGS sequence"/>
</dbReference>
<dbReference type="PROSITE" id="PS51730">
    <property type="entry name" value="GNAT_ATAT"/>
    <property type="match status" value="1"/>
</dbReference>